<feature type="transmembrane region" description="Helical" evidence="7">
    <location>
        <begin position="155"/>
        <end position="178"/>
    </location>
</feature>
<feature type="transmembrane region" description="Helical" evidence="7">
    <location>
        <begin position="198"/>
        <end position="221"/>
    </location>
</feature>
<reference evidence="10 12" key="2">
    <citation type="submission" date="2019-09" db="EMBL/GenBank/DDBJ databases">
        <title>Pimelobacter sp. isolated from Paulinella.</title>
        <authorList>
            <person name="Jeong S.E."/>
        </authorList>
    </citation>
    <scope>NUCLEOTIDE SEQUENCE [LARGE SCALE GENOMIC DNA]</scope>
    <source>
        <strain evidence="10 12">Pch-N</strain>
    </source>
</reference>
<evidence type="ECO:0000313" key="12">
    <source>
        <dbReference type="Proteomes" id="UP000449906"/>
    </source>
</evidence>
<keyword evidence="11" id="KW-1185">Reference proteome</keyword>
<evidence type="ECO:0000256" key="7">
    <source>
        <dbReference type="RuleBase" id="RU363032"/>
    </source>
</evidence>
<dbReference type="InterPro" id="IPR045621">
    <property type="entry name" value="BPD_transp_1_N"/>
</dbReference>
<evidence type="ECO:0000256" key="4">
    <source>
        <dbReference type="ARBA" id="ARBA00022692"/>
    </source>
</evidence>
<dbReference type="HOGENOM" id="CLU_036879_0_0_11"/>
<dbReference type="AlphaFoldDB" id="A0A0A1DK43"/>
<dbReference type="EMBL" id="WBVM01000001">
    <property type="protein sequence ID" value="KAB2811176.1"/>
    <property type="molecule type" value="Genomic_DNA"/>
</dbReference>
<dbReference type="InterPro" id="IPR035906">
    <property type="entry name" value="MetI-like_sf"/>
</dbReference>
<dbReference type="PANTHER" id="PTHR43163:SF6">
    <property type="entry name" value="DIPEPTIDE TRANSPORT SYSTEM PERMEASE PROTEIN DPPB-RELATED"/>
    <property type="match status" value="1"/>
</dbReference>
<comment type="similarity">
    <text evidence="7">Belongs to the binding-protein-dependent transport system permease family.</text>
</comment>
<sequence>MLAYVIRRLFAGVIMLIVMSIVTFALFFASPIDEASFICGKNCSAAQKKQTSAAMGYDDPFAEQWWKFAKGVVQGRDYPDDPQLRETAPETIVHCDAPCLGYSRERGDTVTNLIKDTFPVSFSLAVAAFILWITGGVLLGVIAALKKGTVIDRGLVGLSLIVYAFPTFFVGLVLYKFVAIKWGLTEIPRYTSIAEGGVGGWLSSLTLPAITLAVFFMAAYVRMTRSYVIESFQEDYVRTARSKGLPERTVTFKHALRAALTPIVTMAGLDFAGLMGGAIITESVFNYPGMGKLAVRASQDFDLPTTVGLVVLLAAFVIIANIVVDLLYAVIDPRVRLG</sequence>
<dbReference type="Pfam" id="PF00528">
    <property type="entry name" value="BPD_transp_1"/>
    <property type="match status" value="1"/>
</dbReference>
<dbReference type="SUPFAM" id="SSF161098">
    <property type="entry name" value="MetI-like"/>
    <property type="match status" value="1"/>
</dbReference>
<dbReference type="Proteomes" id="UP000449906">
    <property type="component" value="Unassembled WGS sequence"/>
</dbReference>
<protein>
    <submittedName>
        <fullName evidence="9 10">ABC transporter permease</fullName>
    </submittedName>
</protein>
<dbReference type="eggNOG" id="COG0601">
    <property type="taxonomic scope" value="Bacteria"/>
</dbReference>
<dbReference type="Pfam" id="PF19300">
    <property type="entry name" value="BPD_transp_1_N"/>
    <property type="match status" value="1"/>
</dbReference>
<dbReference type="Proteomes" id="UP000030300">
    <property type="component" value="Chromosome"/>
</dbReference>
<dbReference type="EMBL" id="CP009896">
    <property type="protein sequence ID" value="AIY17714.1"/>
    <property type="molecule type" value="Genomic_DNA"/>
</dbReference>
<evidence type="ECO:0000256" key="2">
    <source>
        <dbReference type="ARBA" id="ARBA00022448"/>
    </source>
</evidence>
<evidence type="ECO:0000256" key="5">
    <source>
        <dbReference type="ARBA" id="ARBA00022989"/>
    </source>
</evidence>
<reference evidence="9 11" key="1">
    <citation type="journal article" date="2015" name="Genome Announc.">
        <title>Complete Genome Sequence of Steroid-Transforming Nocardioides simplex VKM Ac-2033D.</title>
        <authorList>
            <person name="Shtratnikova V.Y."/>
            <person name="Schelkunov M.I."/>
            <person name="Pekov Y.A."/>
            <person name="Fokina V.V."/>
            <person name="Logacheva M.D."/>
            <person name="Sokolov S.L."/>
            <person name="Bragin E.Y."/>
            <person name="Ashapkin V.V."/>
            <person name="Donova M.V."/>
        </authorList>
    </citation>
    <scope>NUCLEOTIDE SEQUENCE [LARGE SCALE GENOMIC DNA]</scope>
    <source>
        <strain evidence="9 11">VKM Ac-2033D</strain>
    </source>
</reference>
<evidence type="ECO:0000259" key="8">
    <source>
        <dbReference type="PROSITE" id="PS50928"/>
    </source>
</evidence>
<feature type="transmembrane region" description="Helical" evidence="7">
    <location>
        <begin position="9"/>
        <end position="28"/>
    </location>
</feature>
<evidence type="ECO:0000256" key="1">
    <source>
        <dbReference type="ARBA" id="ARBA00004651"/>
    </source>
</evidence>
<dbReference type="CDD" id="cd06261">
    <property type="entry name" value="TM_PBP2"/>
    <property type="match status" value="1"/>
</dbReference>
<evidence type="ECO:0000313" key="11">
    <source>
        <dbReference type="Proteomes" id="UP000030300"/>
    </source>
</evidence>
<keyword evidence="3" id="KW-1003">Cell membrane</keyword>
<organism evidence="9 11">
    <name type="scientific">Nocardioides simplex</name>
    <name type="common">Arthrobacter simplex</name>
    <dbReference type="NCBI Taxonomy" id="2045"/>
    <lineage>
        <taxon>Bacteria</taxon>
        <taxon>Bacillati</taxon>
        <taxon>Actinomycetota</taxon>
        <taxon>Actinomycetes</taxon>
        <taxon>Propionibacteriales</taxon>
        <taxon>Nocardioidaceae</taxon>
        <taxon>Pimelobacter</taxon>
    </lineage>
</organism>
<feature type="transmembrane region" description="Helical" evidence="7">
    <location>
        <begin position="122"/>
        <end position="143"/>
    </location>
</feature>
<dbReference type="GeneID" id="96610125"/>
<name>A0A0A1DK43_NOCSI</name>
<comment type="subcellular location">
    <subcellularLocation>
        <location evidence="1 7">Cell membrane</location>
        <topology evidence="1 7">Multi-pass membrane protein</topology>
    </subcellularLocation>
</comment>
<dbReference type="PANTHER" id="PTHR43163">
    <property type="entry name" value="DIPEPTIDE TRANSPORT SYSTEM PERMEASE PROTEIN DPPB-RELATED"/>
    <property type="match status" value="1"/>
</dbReference>
<dbReference type="GO" id="GO:0005886">
    <property type="term" value="C:plasma membrane"/>
    <property type="evidence" value="ECO:0007669"/>
    <property type="project" value="UniProtKB-SubCell"/>
</dbReference>
<accession>A0A0A1DK43</accession>
<evidence type="ECO:0000313" key="10">
    <source>
        <dbReference type="EMBL" id="KAB2811176.1"/>
    </source>
</evidence>
<evidence type="ECO:0000313" key="9">
    <source>
        <dbReference type="EMBL" id="AIY17714.1"/>
    </source>
</evidence>
<evidence type="ECO:0000256" key="3">
    <source>
        <dbReference type="ARBA" id="ARBA00022475"/>
    </source>
</evidence>
<dbReference type="OrthoDB" id="147688at2"/>
<dbReference type="GO" id="GO:0055085">
    <property type="term" value="P:transmembrane transport"/>
    <property type="evidence" value="ECO:0007669"/>
    <property type="project" value="InterPro"/>
</dbReference>
<keyword evidence="4 7" id="KW-0812">Transmembrane</keyword>
<dbReference type="RefSeq" id="WP_038679329.1">
    <property type="nucleotide sequence ID" value="NZ_BJMC01000009.1"/>
</dbReference>
<gene>
    <name evidence="10" type="ORF">F9L07_04470</name>
    <name evidence="9" type="ORF">KR76_14785</name>
</gene>
<keyword evidence="5 7" id="KW-1133">Transmembrane helix</keyword>
<feature type="transmembrane region" description="Helical" evidence="7">
    <location>
        <begin position="307"/>
        <end position="331"/>
    </location>
</feature>
<keyword evidence="2 7" id="KW-0813">Transport</keyword>
<feature type="domain" description="ABC transmembrane type-1" evidence="8">
    <location>
        <begin position="118"/>
        <end position="328"/>
    </location>
</feature>
<dbReference type="PROSITE" id="PS50928">
    <property type="entry name" value="ABC_TM1"/>
    <property type="match status" value="1"/>
</dbReference>
<feature type="transmembrane region" description="Helical" evidence="7">
    <location>
        <begin position="258"/>
        <end position="280"/>
    </location>
</feature>
<keyword evidence="6 7" id="KW-0472">Membrane</keyword>
<dbReference type="Gene3D" id="1.10.3720.10">
    <property type="entry name" value="MetI-like"/>
    <property type="match status" value="1"/>
</dbReference>
<dbReference type="InterPro" id="IPR000515">
    <property type="entry name" value="MetI-like"/>
</dbReference>
<dbReference type="KEGG" id="psim:KR76_14785"/>
<dbReference type="STRING" id="2045.KR76_14785"/>
<proteinExistence type="inferred from homology"/>
<evidence type="ECO:0000256" key="6">
    <source>
        <dbReference type="ARBA" id="ARBA00023136"/>
    </source>
</evidence>